<evidence type="ECO:0000256" key="1">
    <source>
        <dbReference type="ARBA" id="ARBA00023015"/>
    </source>
</evidence>
<dbReference type="Proteomes" id="UP000214600">
    <property type="component" value="Unassembled WGS sequence"/>
</dbReference>
<dbReference type="Gene3D" id="1.10.10.60">
    <property type="entry name" value="Homeodomain-like"/>
    <property type="match status" value="2"/>
</dbReference>
<feature type="domain" description="HTH araC/xylS-type" evidence="4">
    <location>
        <begin position="226"/>
        <end position="324"/>
    </location>
</feature>
<dbReference type="PRINTS" id="PR00032">
    <property type="entry name" value="HTHARAC"/>
</dbReference>
<dbReference type="GO" id="GO:0043565">
    <property type="term" value="F:sequence-specific DNA binding"/>
    <property type="evidence" value="ECO:0007669"/>
    <property type="project" value="InterPro"/>
</dbReference>
<dbReference type="AlphaFoldDB" id="A0A228IBK1"/>
<gene>
    <name evidence="5" type="ORF">CFB84_26045</name>
</gene>
<name>A0A228IBK1_9BURK</name>
<sequence>MAQKPEFFAQTPTPLDDDADPFSFKRDAFSDVLELIRIRGNTVFTCAASAPFGLRFPAGKYRLHIIRSGSVAIEVEGIEERYHASQGDLVMLMHGHGHVIADRPGRSASLVTDLAPKYYDRERLTIGSGDTTWLCGDFGFDGVLSQRLLSVLPPVLVLKGLRERPFEWLELSCHFILDEALSPRAGAAAMISRLLDVIFVQLLRTWATEGSAGHGWLSGAIDSRINPAMSAIHADPGRAWSVSDLAALSNLSRSAFADRFQRVVGQAPLSYLTTWRLDRAAELLRYSRAPISDIAGRVGYTSEAAFSRAFRGRYEMSPMQWRKVNAE</sequence>
<dbReference type="GO" id="GO:0003700">
    <property type="term" value="F:DNA-binding transcription factor activity"/>
    <property type="evidence" value="ECO:0007669"/>
    <property type="project" value="InterPro"/>
</dbReference>
<proteinExistence type="predicted"/>
<dbReference type="SMART" id="SM00342">
    <property type="entry name" value="HTH_ARAC"/>
    <property type="match status" value="1"/>
</dbReference>
<accession>A0A228IBK1</accession>
<dbReference type="Pfam" id="PF12833">
    <property type="entry name" value="HTH_18"/>
    <property type="match status" value="1"/>
</dbReference>
<dbReference type="Pfam" id="PF12852">
    <property type="entry name" value="Cupin_6"/>
    <property type="match status" value="1"/>
</dbReference>
<protein>
    <submittedName>
        <fullName evidence="5">AraC family transcriptional regulator</fullName>
    </submittedName>
</protein>
<dbReference type="InterPro" id="IPR020449">
    <property type="entry name" value="Tscrpt_reg_AraC-type_HTH"/>
</dbReference>
<dbReference type="InterPro" id="IPR050204">
    <property type="entry name" value="AraC_XylS_family_regulators"/>
</dbReference>
<comment type="caution">
    <text evidence="5">The sequence shown here is derived from an EMBL/GenBank/DDBJ whole genome shotgun (WGS) entry which is preliminary data.</text>
</comment>
<evidence type="ECO:0000256" key="3">
    <source>
        <dbReference type="ARBA" id="ARBA00023163"/>
    </source>
</evidence>
<dbReference type="PANTHER" id="PTHR46796:SF7">
    <property type="entry name" value="ARAC FAMILY TRANSCRIPTIONAL REGULATOR"/>
    <property type="match status" value="1"/>
</dbReference>
<dbReference type="EMBL" id="NKFA01000009">
    <property type="protein sequence ID" value="OXI39794.1"/>
    <property type="molecule type" value="Genomic_DNA"/>
</dbReference>
<dbReference type="InterPro" id="IPR009057">
    <property type="entry name" value="Homeodomain-like_sf"/>
</dbReference>
<dbReference type="SUPFAM" id="SSF46689">
    <property type="entry name" value="Homeodomain-like"/>
    <property type="match status" value="2"/>
</dbReference>
<evidence type="ECO:0000259" key="4">
    <source>
        <dbReference type="PROSITE" id="PS01124"/>
    </source>
</evidence>
<reference evidence="5 6" key="2">
    <citation type="submission" date="2017-08" db="EMBL/GenBank/DDBJ databases">
        <title>WGS of novel Burkholderia cepaca complex species.</title>
        <authorList>
            <person name="Lipuma J."/>
            <person name="Spilker T."/>
        </authorList>
    </citation>
    <scope>NUCLEOTIDE SEQUENCE [LARGE SCALE GENOMIC DNA]</scope>
    <source>
        <strain evidence="5 6">AU17325</strain>
    </source>
</reference>
<keyword evidence="2" id="KW-0238">DNA-binding</keyword>
<keyword evidence="1" id="KW-0805">Transcription regulation</keyword>
<organism evidence="5 6">
    <name type="scientific">Burkholderia aenigmatica</name>
    <dbReference type="NCBI Taxonomy" id="2015348"/>
    <lineage>
        <taxon>Bacteria</taxon>
        <taxon>Pseudomonadati</taxon>
        <taxon>Pseudomonadota</taxon>
        <taxon>Betaproteobacteria</taxon>
        <taxon>Burkholderiales</taxon>
        <taxon>Burkholderiaceae</taxon>
        <taxon>Burkholderia</taxon>
        <taxon>Burkholderia cepacia complex</taxon>
    </lineage>
</organism>
<evidence type="ECO:0000313" key="6">
    <source>
        <dbReference type="Proteomes" id="UP000214600"/>
    </source>
</evidence>
<evidence type="ECO:0000313" key="5">
    <source>
        <dbReference type="EMBL" id="OXI39794.1"/>
    </source>
</evidence>
<evidence type="ECO:0000256" key="2">
    <source>
        <dbReference type="ARBA" id="ARBA00023125"/>
    </source>
</evidence>
<dbReference type="InterPro" id="IPR032783">
    <property type="entry name" value="AraC_lig"/>
</dbReference>
<reference evidence="6" key="1">
    <citation type="submission" date="2017-06" db="EMBL/GenBank/DDBJ databases">
        <authorList>
            <person name="LiPuma J."/>
            <person name="Spilker T."/>
        </authorList>
    </citation>
    <scope>NUCLEOTIDE SEQUENCE [LARGE SCALE GENOMIC DNA]</scope>
    <source>
        <strain evidence="6">AU17325</strain>
    </source>
</reference>
<dbReference type="InterPro" id="IPR018060">
    <property type="entry name" value="HTH_AraC"/>
</dbReference>
<dbReference type="PROSITE" id="PS01124">
    <property type="entry name" value="HTH_ARAC_FAMILY_2"/>
    <property type="match status" value="1"/>
</dbReference>
<dbReference type="PANTHER" id="PTHR46796">
    <property type="entry name" value="HTH-TYPE TRANSCRIPTIONAL ACTIVATOR RHAS-RELATED"/>
    <property type="match status" value="1"/>
</dbReference>
<keyword evidence="3" id="KW-0804">Transcription</keyword>